<sequence>MYQLTVETQAGLKTSLQIENEVAQILNMNGFPRSATPREKVLSEFVECSKKLPLGTAFTSIKEWLVWILNDSNSEFFTIQLEAIPAVQATEKTDLTSLFKDARITPEPGKEILINTVTGQLVSPALYDSFFKRYRIPAGEVRPYMIKSWAYLDDVNAVLNLSALEDKELLAQLEKQAKEEQKKSNEGSSLSEVLKEILNMGNAELFKSETKH</sequence>
<evidence type="ECO:0000313" key="2">
    <source>
        <dbReference type="EMBL" id="RSO57707.1"/>
    </source>
</evidence>
<dbReference type="Proteomes" id="UP000276905">
    <property type="component" value="Unassembled WGS sequence"/>
</dbReference>
<name>A0A429K118_9GAMM</name>
<gene>
    <name evidence="2" type="ORF">EA756_09505</name>
</gene>
<proteinExistence type="predicted"/>
<dbReference type="AlphaFoldDB" id="A0A429K118"/>
<reference evidence="2 3" key="1">
    <citation type="submission" date="2018-10" db="EMBL/GenBank/DDBJ databases">
        <title>GWAS and RNA-Seq identify cryptic mechanisms of antimicrobial resistance in Acinetobacter baumannii.</title>
        <authorList>
            <person name="Sahl J.W."/>
        </authorList>
    </citation>
    <scope>NUCLEOTIDE SEQUENCE [LARGE SCALE GENOMIC DNA]</scope>
    <source>
        <strain evidence="2 3">TG41018</strain>
    </source>
</reference>
<protein>
    <submittedName>
        <fullName evidence="2">Uncharacterized protein</fullName>
    </submittedName>
</protein>
<evidence type="ECO:0000256" key="1">
    <source>
        <dbReference type="SAM" id="Coils"/>
    </source>
</evidence>
<feature type="coiled-coil region" evidence="1">
    <location>
        <begin position="161"/>
        <end position="190"/>
    </location>
</feature>
<organism evidence="2 3">
    <name type="scientific">Acinetobacter lactucae</name>
    <dbReference type="NCBI Taxonomy" id="1785128"/>
    <lineage>
        <taxon>Bacteria</taxon>
        <taxon>Pseudomonadati</taxon>
        <taxon>Pseudomonadota</taxon>
        <taxon>Gammaproteobacteria</taxon>
        <taxon>Moraxellales</taxon>
        <taxon>Moraxellaceae</taxon>
        <taxon>Acinetobacter</taxon>
        <taxon>Acinetobacter calcoaceticus/baumannii complex</taxon>
    </lineage>
</organism>
<comment type="caution">
    <text evidence="2">The sequence shown here is derived from an EMBL/GenBank/DDBJ whole genome shotgun (WGS) entry which is preliminary data.</text>
</comment>
<accession>A0A429K118</accession>
<evidence type="ECO:0000313" key="3">
    <source>
        <dbReference type="Proteomes" id="UP000276905"/>
    </source>
</evidence>
<dbReference type="RefSeq" id="WP_125698960.1">
    <property type="nucleotide sequence ID" value="NZ_RFES01000005.1"/>
</dbReference>
<dbReference type="EMBL" id="RFES01000005">
    <property type="protein sequence ID" value="RSO57707.1"/>
    <property type="molecule type" value="Genomic_DNA"/>
</dbReference>
<keyword evidence="1" id="KW-0175">Coiled coil</keyword>